<accession>A0ABP8E1R8</accession>
<sequence length="625" mass="67812">MSGWQPGSVQPPDPAGRKRLDPQPESSRRAQRPSAAALDLTDGEWHRLHPATPLLKGGLVFVVILGFFVNNAREQLIQFFLPGPDGRRGSGGDDGDPVNYVVGHGLIGLVLLGIVALLVVIIGIFYLSWRMNTFRVTAETVEVRSGIVFRTNRRARLDRIQGINIERRLLARLVGAAKLEINQAGHDANVPLAYLRSVSAEEVRSEILRRASGTREAAKQQPGSVAGPGGGVIEQRLNEFLAEPLGEDGQPPQSVVHMNLGRLIGSAILSGFTLFLVAIIAAVVVSIATTGQYFLLFVFLPTLLGSFSYYSRRVVKSLRYSITATRDGIRIGWGLLSTSNETLPPGRIHSIRLSQPLLWRPFGWWEVKINRASHSSTKGADNQANTTILPVGSRDDVTRVLGLILPELVGLTAADVEIQDALARGERSPGDVAASQPQRAVEESSRTLSLIEAGMTSSGSEGGFITSPDRARILRWFSWRRNGFRTAPGALLLRKGAIWRQLVVVPLPRLQSVGVRQGPILRRLRLAELELHTVQGPITANIGAIDQDDARRFFETASHDAVAAAQADRTHRWLEGQASQGTPQASQGMPQTQDPAAADQAHPTPPAPPSWAAPAPSDRLTGEQR</sequence>
<feature type="domain" description="YdbS-like PH" evidence="3">
    <location>
        <begin position="320"/>
        <end position="376"/>
    </location>
</feature>
<feature type="compositionally biased region" description="Polar residues" evidence="1">
    <location>
        <begin position="577"/>
        <end position="589"/>
    </location>
</feature>
<evidence type="ECO:0000313" key="4">
    <source>
        <dbReference type="EMBL" id="GAA4266167.1"/>
    </source>
</evidence>
<feature type="region of interest" description="Disordered" evidence="1">
    <location>
        <begin position="1"/>
        <end position="34"/>
    </location>
</feature>
<keyword evidence="2" id="KW-0812">Transmembrane</keyword>
<dbReference type="InterPro" id="IPR005182">
    <property type="entry name" value="YdbS-like_PH"/>
</dbReference>
<dbReference type="EMBL" id="BAABAU010000001">
    <property type="protein sequence ID" value="GAA4266167.1"/>
    <property type="molecule type" value="Genomic_DNA"/>
</dbReference>
<keyword evidence="5" id="KW-1185">Reference proteome</keyword>
<comment type="caution">
    <text evidence="4">The sequence shown here is derived from an EMBL/GenBank/DDBJ whole genome shotgun (WGS) entry which is preliminary data.</text>
</comment>
<proteinExistence type="predicted"/>
<feature type="domain" description="YdbS-like PH" evidence="3">
    <location>
        <begin position="129"/>
        <end position="206"/>
    </location>
</feature>
<feature type="region of interest" description="Disordered" evidence="1">
    <location>
        <begin position="577"/>
        <end position="625"/>
    </location>
</feature>
<reference evidence="5" key="1">
    <citation type="journal article" date="2019" name="Int. J. Syst. Evol. Microbiol.">
        <title>The Global Catalogue of Microorganisms (GCM) 10K type strain sequencing project: providing services to taxonomists for standard genome sequencing and annotation.</title>
        <authorList>
            <consortium name="The Broad Institute Genomics Platform"/>
            <consortium name="The Broad Institute Genome Sequencing Center for Infectious Disease"/>
            <person name="Wu L."/>
            <person name="Ma J."/>
        </authorList>
    </citation>
    <scope>NUCLEOTIDE SEQUENCE [LARGE SCALE GENOMIC DNA]</scope>
    <source>
        <strain evidence="5">JCM 17442</strain>
    </source>
</reference>
<feature type="transmembrane region" description="Helical" evidence="2">
    <location>
        <begin position="293"/>
        <end position="310"/>
    </location>
</feature>
<feature type="transmembrane region" description="Helical" evidence="2">
    <location>
        <begin position="263"/>
        <end position="287"/>
    </location>
</feature>
<dbReference type="PANTHER" id="PTHR34473:SF2">
    <property type="entry name" value="UPF0699 TRANSMEMBRANE PROTEIN YDBT"/>
    <property type="match status" value="1"/>
</dbReference>
<dbReference type="Pfam" id="PF03703">
    <property type="entry name" value="bPH_2"/>
    <property type="match status" value="3"/>
</dbReference>
<feature type="transmembrane region" description="Helical" evidence="2">
    <location>
        <begin position="106"/>
        <end position="127"/>
    </location>
</feature>
<keyword evidence="2" id="KW-0472">Membrane</keyword>
<evidence type="ECO:0000256" key="1">
    <source>
        <dbReference type="SAM" id="MobiDB-lite"/>
    </source>
</evidence>
<evidence type="ECO:0000313" key="5">
    <source>
        <dbReference type="Proteomes" id="UP001501594"/>
    </source>
</evidence>
<evidence type="ECO:0000259" key="3">
    <source>
        <dbReference type="Pfam" id="PF03703"/>
    </source>
</evidence>
<keyword evidence="2" id="KW-1133">Transmembrane helix</keyword>
<organism evidence="4 5">
    <name type="scientific">Frondihabitans peucedani</name>
    <dbReference type="NCBI Taxonomy" id="598626"/>
    <lineage>
        <taxon>Bacteria</taxon>
        <taxon>Bacillati</taxon>
        <taxon>Actinomycetota</taxon>
        <taxon>Actinomycetes</taxon>
        <taxon>Micrococcales</taxon>
        <taxon>Microbacteriaceae</taxon>
        <taxon>Frondihabitans</taxon>
    </lineage>
</organism>
<dbReference type="PANTHER" id="PTHR34473">
    <property type="entry name" value="UPF0699 TRANSMEMBRANE PROTEIN YDBS"/>
    <property type="match status" value="1"/>
</dbReference>
<dbReference type="RefSeq" id="WP_344795148.1">
    <property type="nucleotide sequence ID" value="NZ_BAABAU010000001.1"/>
</dbReference>
<feature type="domain" description="YdbS-like PH" evidence="3">
    <location>
        <begin position="479"/>
        <end position="555"/>
    </location>
</feature>
<evidence type="ECO:0000256" key="2">
    <source>
        <dbReference type="SAM" id="Phobius"/>
    </source>
</evidence>
<gene>
    <name evidence="4" type="ORF">GCM10022256_17790</name>
</gene>
<dbReference type="Proteomes" id="UP001501594">
    <property type="component" value="Unassembled WGS sequence"/>
</dbReference>
<feature type="compositionally biased region" description="Basic and acidic residues" evidence="1">
    <location>
        <begin position="15"/>
        <end position="28"/>
    </location>
</feature>
<feature type="compositionally biased region" description="Low complexity" evidence="1">
    <location>
        <begin position="590"/>
        <end position="602"/>
    </location>
</feature>
<protein>
    <submittedName>
        <fullName evidence="4">PH domain-containing protein</fullName>
    </submittedName>
</protein>
<name>A0ABP8E1R8_9MICO</name>